<evidence type="ECO:0000256" key="1">
    <source>
        <dbReference type="SAM" id="Coils"/>
    </source>
</evidence>
<proteinExistence type="predicted"/>
<dbReference type="AlphaFoldDB" id="A0A1Y1V2M7"/>
<reference evidence="2 3" key="2">
    <citation type="submission" date="2016-08" db="EMBL/GenBank/DDBJ databases">
        <title>Pervasive Adenine N6-methylation of Active Genes in Fungi.</title>
        <authorList>
            <consortium name="DOE Joint Genome Institute"/>
            <person name="Mondo S.J."/>
            <person name="Dannebaum R.O."/>
            <person name="Kuo R.C."/>
            <person name="Labutti K."/>
            <person name="Haridas S."/>
            <person name="Kuo A."/>
            <person name="Salamov A."/>
            <person name="Ahrendt S.R."/>
            <person name="Lipzen A."/>
            <person name="Sullivan W."/>
            <person name="Andreopoulos W.B."/>
            <person name="Clum A."/>
            <person name="Lindquist E."/>
            <person name="Daum C."/>
            <person name="Ramamoorthy G.K."/>
            <person name="Gryganskyi A."/>
            <person name="Culley D."/>
            <person name="Magnuson J.K."/>
            <person name="James T.Y."/>
            <person name="O'Malley M.A."/>
            <person name="Stajich J.E."/>
            <person name="Spatafora J.W."/>
            <person name="Visel A."/>
            <person name="Grigoriev I.V."/>
        </authorList>
    </citation>
    <scope>NUCLEOTIDE SEQUENCE [LARGE SCALE GENOMIC DNA]</scope>
    <source>
        <strain evidence="3">finn</strain>
    </source>
</reference>
<protein>
    <submittedName>
        <fullName evidence="2">Uncharacterized protein</fullName>
    </submittedName>
</protein>
<gene>
    <name evidence="2" type="ORF">BCR36DRAFT_109031</name>
</gene>
<keyword evidence="1" id="KW-0175">Coiled coil</keyword>
<comment type="caution">
    <text evidence="2">The sequence shown here is derived from an EMBL/GenBank/DDBJ whole genome shotgun (WGS) entry which is preliminary data.</text>
</comment>
<evidence type="ECO:0000313" key="2">
    <source>
        <dbReference type="EMBL" id="ORX45824.1"/>
    </source>
</evidence>
<reference evidence="2 3" key="1">
    <citation type="submission" date="2016-08" db="EMBL/GenBank/DDBJ databases">
        <title>Genomes of anaerobic fungi encode conserved fungal cellulosomes for biomass hydrolysis.</title>
        <authorList>
            <consortium name="DOE Joint Genome Institute"/>
            <person name="Haitjema C.H."/>
            <person name="Gilmore S.P."/>
            <person name="Henske J.K."/>
            <person name="Solomon K.V."/>
            <person name="De Groot R."/>
            <person name="Kuo A."/>
            <person name="Mondo S.J."/>
            <person name="Salamov A.A."/>
            <person name="Labutti K."/>
            <person name="Zhao Z."/>
            <person name="Chiniquy J."/>
            <person name="Barry K."/>
            <person name="Brewer H.M."/>
            <person name="Purvine S.O."/>
            <person name="Wright A.T."/>
            <person name="Boxma B."/>
            <person name="Van Alen T."/>
            <person name="Hackstein J.H."/>
            <person name="Baker S.E."/>
            <person name="Grigoriev I.V."/>
            <person name="O'Malley M.A."/>
        </authorList>
    </citation>
    <scope>NUCLEOTIDE SEQUENCE [LARGE SCALE GENOMIC DNA]</scope>
    <source>
        <strain evidence="3">finn</strain>
    </source>
</reference>
<sequence>MEQNNMKMRIIKWFILILISITKIYCSPYNHLDIQLALLILSAGDHDGNIVKDANLEFMKINISKDPSNKVEKDIIDIIPSLREIRKHENDIERQNQRIEIKFKELYKKAEKLAIHRLGLTIESTLFDAFRTETNNNNVNNNNELVKTHFENLDVFRKLNTDGIGLINGENDMTTLSFYRKDSNINSNKIKFRDAIKNNVPFAPQYDNNHSNSYIVNYFKDVASQCHQLQTCKILFDNSNPTYSLIKDDSNDNLYFIVSLNNNIHAFQLKNNNGQYIMNSYDNESLNDLNDIIQGYGKSSEYTSNSAFIKGDDISIIPDCGIILTTRNILPTYSFSILLYF</sequence>
<dbReference type="Proteomes" id="UP000193719">
    <property type="component" value="Unassembled WGS sequence"/>
</dbReference>
<organism evidence="2 3">
    <name type="scientific">Piromyces finnis</name>
    <dbReference type="NCBI Taxonomy" id="1754191"/>
    <lineage>
        <taxon>Eukaryota</taxon>
        <taxon>Fungi</taxon>
        <taxon>Fungi incertae sedis</taxon>
        <taxon>Chytridiomycota</taxon>
        <taxon>Chytridiomycota incertae sedis</taxon>
        <taxon>Neocallimastigomycetes</taxon>
        <taxon>Neocallimastigales</taxon>
        <taxon>Neocallimastigaceae</taxon>
        <taxon>Piromyces</taxon>
    </lineage>
</organism>
<accession>A0A1Y1V2M7</accession>
<dbReference type="EMBL" id="MCFH01000038">
    <property type="protein sequence ID" value="ORX45824.1"/>
    <property type="molecule type" value="Genomic_DNA"/>
</dbReference>
<evidence type="ECO:0000313" key="3">
    <source>
        <dbReference type="Proteomes" id="UP000193719"/>
    </source>
</evidence>
<name>A0A1Y1V2M7_9FUNG</name>
<feature type="coiled-coil region" evidence="1">
    <location>
        <begin position="82"/>
        <end position="109"/>
    </location>
</feature>
<keyword evidence="3" id="KW-1185">Reference proteome</keyword>